<dbReference type="EMBL" id="CAUYUJ010015105">
    <property type="protein sequence ID" value="CAK0849924.1"/>
    <property type="molecule type" value="Genomic_DNA"/>
</dbReference>
<sequence length="1087" mass="123448">MDATQLAQLEGYCNSMFNATSQAERAQAHQALLPLTQNPQCVPQLQFVLAHTSNPHALIFSATALTKLVTSHWTTVSDRQKEEMRTFLFDYLAKNGPDLYRSAAMAVSPVVRLLCRVIKLAWLEGPQYQNVTDRVGQFLQSSPLHWVLGLQIYTDLTTDMQPSVGLSMSRFRRTALSFRDTALPSIFTIALQTLQQLVSGSIAIPDKNDERRLMKQVLQLACNCLSFDFMGTIPDETSDEQSTVMVPHSWNMLRDEGIPKLFFDLYSRSCSAQLPECAQLSLMTLVMLSALRRSFFQKEEDRHTLLASMMQGTTGLLASKMGLQDHNCYHEMCRLLGKINATHQLNELCASADFQIWIEQVYSFTMDSLRNWERMPNSKHYLLSFWASMVSPVILLQDKAPKQLETYIQQVTVAYVESRLFMAEASADPTNSPDWDDPLQDEVLRTEQLEVLSNLGRCRYQDTAQCIMKHFEEISRVGQAGGVPQAVFEKKMTWLVYMMGALVGGHASAKTNRADTDGAPTHVVNGELAGRVFRLVNLTDAQTTFSEELELSYMYFLEQFRKVYIGEHAKQVVQQQVSERLATVLGLEDENAVLGLLIKKIGKNLQSRFTLEAVLKKTLSLFHDLAAGINIVHTADRSPHLIVSGRLLLKNDMVKYILSNHASPEFGFLTFGIKYGKYRTMYYHTLGKLLFTDIRDKRDMFEKFMEPQAMVINTLFQQSCQGTQALRQESCKGPLIGLCRDLRGIGLACTSYEPYSMLFDWLVDNPKNPTTSRVTLFSRALDAWWDDPEVTTPLLKFVAEFVHNKAQRIAFDQSSPNGILLFREASTILVTYGTRILQRTQFRDLYVEKYKGIGVSLDMFSHALHGNYTNFGVFELYADSSLSNSMALALRMCLAIPLPELSAFLKALKPYYFFLELATRSHMAKVMELEPAMLTTIVQSVEEGLLSFETGVSMQSCATVDNMISFFHTQLGGKPTPEQERVRRFLGEAPQCFQKILHLMFQLVMTGEFSSTWSISRPLLGLVLLHEQYFLQLKEQLVSSQIEERRPKLRGYFDDLMAGVENNLNTKNKDHFTRNLYNFAQVVRTLT</sequence>
<evidence type="ECO:0000256" key="7">
    <source>
        <dbReference type="ARBA" id="ARBA00023242"/>
    </source>
</evidence>
<evidence type="ECO:0000256" key="4">
    <source>
        <dbReference type="ARBA" id="ARBA00022448"/>
    </source>
</evidence>
<gene>
    <name evidence="9" type="ORF">PCOR1329_LOCUS42498</name>
</gene>
<comment type="subcellular location">
    <subcellularLocation>
        <location evidence="2">Cytoplasm</location>
    </subcellularLocation>
    <subcellularLocation>
        <location evidence="1">Nucleus</location>
    </subcellularLocation>
</comment>
<dbReference type="InterPro" id="IPR001494">
    <property type="entry name" value="Importin-beta_N"/>
</dbReference>
<evidence type="ECO:0000313" key="10">
    <source>
        <dbReference type="Proteomes" id="UP001189429"/>
    </source>
</evidence>
<dbReference type="PROSITE" id="PS50166">
    <property type="entry name" value="IMPORTIN_B_NT"/>
    <property type="match status" value="1"/>
</dbReference>
<keyword evidence="4" id="KW-0813">Transport</keyword>
<evidence type="ECO:0000256" key="5">
    <source>
        <dbReference type="ARBA" id="ARBA00022490"/>
    </source>
</evidence>
<evidence type="ECO:0000259" key="8">
    <source>
        <dbReference type="PROSITE" id="PS50166"/>
    </source>
</evidence>
<keyword evidence="6" id="KW-0653">Protein transport</keyword>
<evidence type="ECO:0000313" key="9">
    <source>
        <dbReference type="EMBL" id="CAK0849924.1"/>
    </source>
</evidence>
<organism evidence="9 10">
    <name type="scientific">Prorocentrum cordatum</name>
    <dbReference type="NCBI Taxonomy" id="2364126"/>
    <lineage>
        <taxon>Eukaryota</taxon>
        <taxon>Sar</taxon>
        <taxon>Alveolata</taxon>
        <taxon>Dinophyceae</taxon>
        <taxon>Prorocentrales</taxon>
        <taxon>Prorocentraceae</taxon>
        <taxon>Prorocentrum</taxon>
    </lineage>
</organism>
<dbReference type="InterPro" id="IPR057947">
    <property type="entry name" value="TPR_XPO7/RBP17"/>
</dbReference>
<evidence type="ECO:0000256" key="6">
    <source>
        <dbReference type="ARBA" id="ARBA00022927"/>
    </source>
</evidence>
<name>A0ABN9TVM3_9DINO</name>
<feature type="domain" description="Importin N-terminal" evidence="8">
    <location>
        <begin position="28"/>
        <end position="94"/>
    </location>
</feature>
<protein>
    <recommendedName>
        <fullName evidence="8">Importin N-terminal domain-containing protein</fullName>
    </recommendedName>
</protein>
<dbReference type="Proteomes" id="UP001189429">
    <property type="component" value="Unassembled WGS sequence"/>
</dbReference>
<proteinExistence type="inferred from homology"/>
<dbReference type="PANTHER" id="PTHR12596:SF2">
    <property type="entry name" value="EXPORTIN-7 ISOFORM X1"/>
    <property type="match status" value="1"/>
</dbReference>
<reference evidence="9" key="1">
    <citation type="submission" date="2023-10" db="EMBL/GenBank/DDBJ databases">
        <authorList>
            <person name="Chen Y."/>
            <person name="Shah S."/>
            <person name="Dougan E. K."/>
            <person name="Thang M."/>
            <person name="Chan C."/>
        </authorList>
    </citation>
    <scope>NUCLEOTIDE SEQUENCE [LARGE SCALE GENOMIC DNA]</scope>
</reference>
<dbReference type="InterPro" id="IPR044189">
    <property type="entry name" value="XPO4/7-like"/>
</dbReference>
<dbReference type="Pfam" id="PF03810">
    <property type="entry name" value="IBN_N"/>
    <property type="match status" value="1"/>
</dbReference>
<evidence type="ECO:0000256" key="1">
    <source>
        <dbReference type="ARBA" id="ARBA00004123"/>
    </source>
</evidence>
<keyword evidence="5" id="KW-0963">Cytoplasm</keyword>
<dbReference type="InterPro" id="IPR011989">
    <property type="entry name" value="ARM-like"/>
</dbReference>
<keyword evidence="10" id="KW-1185">Reference proteome</keyword>
<dbReference type="Gene3D" id="1.25.10.10">
    <property type="entry name" value="Leucine-rich Repeat Variant"/>
    <property type="match status" value="1"/>
</dbReference>
<dbReference type="PANTHER" id="PTHR12596">
    <property type="entry name" value="EXPORTIN 4,7-RELATED"/>
    <property type="match status" value="1"/>
</dbReference>
<dbReference type="SUPFAM" id="SSF48371">
    <property type="entry name" value="ARM repeat"/>
    <property type="match status" value="1"/>
</dbReference>
<comment type="similarity">
    <text evidence="3">Belongs to the exportin family.</text>
</comment>
<keyword evidence="7" id="KW-0539">Nucleus</keyword>
<dbReference type="InterPro" id="IPR016024">
    <property type="entry name" value="ARM-type_fold"/>
</dbReference>
<evidence type="ECO:0000256" key="2">
    <source>
        <dbReference type="ARBA" id="ARBA00004496"/>
    </source>
</evidence>
<accession>A0ABN9TVM3</accession>
<dbReference type="SMART" id="SM00913">
    <property type="entry name" value="IBN_N"/>
    <property type="match status" value="1"/>
</dbReference>
<comment type="caution">
    <text evidence="9">The sequence shown here is derived from an EMBL/GenBank/DDBJ whole genome shotgun (WGS) entry which is preliminary data.</text>
</comment>
<dbReference type="Pfam" id="PF25795">
    <property type="entry name" value="TPR_XPO7"/>
    <property type="match status" value="1"/>
</dbReference>
<evidence type="ECO:0000256" key="3">
    <source>
        <dbReference type="ARBA" id="ARBA00009466"/>
    </source>
</evidence>